<reference evidence="1 2" key="1">
    <citation type="submission" date="2020-04" db="EMBL/GenBank/DDBJ databases">
        <authorList>
            <person name="Doyle D.A."/>
        </authorList>
    </citation>
    <scope>NUCLEOTIDE SEQUENCE [LARGE SCALE GENOMIC DNA]</scope>
    <source>
        <strain evidence="1 2">P21</strain>
    </source>
</reference>
<organism evidence="1 2">
    <name type="scientific">Clostridium muellerianum</name>
    <dbReference type="NCBI Taxonomy" id="2716538"/>
    <lineage>
        <taxon>Bacteria</taxon>
        <taxon>Bacillati</taxon>
        <taxon>Bacillota</taxon>
        <taxon>Clostridia</taxon>
        <taxon>Eubacteriales</taxon>
        <taxon>Clostridiaceae</taxon>
        <taxon>Clostridium</taxon>
    </lineage>
</organism>
<dbReference type="EMBL" id="JABBNI010000067">
    <property type="protein sequence ID" value="NMM65814.1"/>
    <property type="molecule type" value="Genomic_DNA"/>
</dbReference>
<keyword evidence="2" id="KW-1185">Reference proteome</keyword>
<gene>
    <name evidence="1" type="ORF">HBE96_24870</name>
</gene>
<dbReference type="AlphaFoldDB" id="A0A7Y0ELS3"/>
<reference evidence="1 2" key="2">
    <citation type="submission" date="2020-06" db="EMBL/GenBank/DDBJ databases">
        <title>Complete Genome Sequence of Clostridium muelleri sp. nov. P21T, an Acid-Alcohol Producing Acetogen Isolated from Old Hay.</title>
        <authorList>
            <person name="Duncan K.E."/>
            <person name="Tanner R.S."/>
        </authorList>
    </citation>
    <scope>NUCLEOTIDE SEQUENCE [LARGE SCALE GENOMIC DNA]</scope>
    <source>
        <strain evidence="1 2">P21</strain>
    </source>
</reference>
<accession>A0A7Y0ELS3</accession>
<evidence type="ECO:0000313" key="2">
    <source>
        <dbReference type="Proteomes" id="UP000537131"/>
    </source>
</evidence>
<sequence>MAKSLSMTFLNEDGKKSSITLNNVKNDITEAEVKAAMDVILAKNIFTCGGLDLKTKDSAHLIERSSSSLAVK</sequence>
<dbReference type="RefSeq" id="WP_169300412.1">
    <property type="nucleotide sequence ID" value="NZ_JABBNI010000067.1"/>
</dbReference>
<proteinExistence type="predicted"/>
<dbReference type="Pfam" id="PF11148">
    <property type="entry name" value="DUF2922"/>
    <property type="match status" value="1"/>
</dbReference>
<comment type="caution">
    <text evidence="1">The sequence shown here is derived from an EMBL/GenBank/DDBJ whole genome shotgun (WGS) entry which is preliminary data.</text>
</comment>
<name>A0A7Y0ELS3_9CLOT</name>
<dbReference type="Proteomes" id="UP000537131">
    <property type="component" value="Unassembled WGS sequence"/>
</dbReference>
<evidence type="ECO:0000313" key="1">
    <source>
        <dbReference type="EMBL" id="NMM65814.1"/>
    </source>
</evidence>
<protein>
    <submittedName>
        <fullName evidence="1">DUF2922 domain-containing protein</fullName>
    </submittedName>
</protein>
<dbReference type="InterPro" id="IPR021321">
    <property type="entry name" value="DUF2922"/>
</dbReference>